<keyword evidence="1" id="KW-1133">Transmembrane helix</keyword>
<evidence type="ECO:0000313" key="3">
    <source>
        <dbReference type="EMBL" id="CRG94552.1"/>
    </source>
</evidence>
<feature type="transmembrane region" description="Helical" evidence="1">
    <location>
        <begin position="293"/>
        <end position="313"/>
    </location>
</feature>
<dbReference type="EMBL" id="CVMV01000032">
    <property type="protein sequence ID" value="CRG94552.1"/>
    <property type="molecule type" value="Genomic_DNA"/>
</dbReference>
<accession>A0A1J1GQ33</accession>
<organism evidence="3 4">
    <name type="scientific">Plasmodium gallinaceum</name>
    <dbReference type="NCBI Taxonomy" id="5849"/>
    <lineage>
        <taxon>Eukaryota</taxon>
        <taxon>Sar</taxon>
        <taxon>Alveolata</taxon>
        <taxon>Apicomplexa</taxon>
        <taxon>Aconoidasida</taxon>
        <taxon>Haemosporida</taxon>
        <taxon>Plasmodiidae</taxon>
        <taxon>Plasmodium</taxon>
        <taxon>Plasmodium (Haemamoeba)</taxon>
    </lineage>
</organism>
<dbReference type="AlphaFoldDB" id="A0A1J1GQ33"/>
<comment type="caution">
    <text evidence="3">The sequence shown here is derived from an EMBL/GenBank/DDBJ whole genome shotgun (WGS) entry which is preliminary data.</text>
</comment>
<dbReference type="GeneID" id="39730474"/>
<keyword evidence="1" id="KW-0812">Transmembrane</keyword>
<dbReference type="RefSeq" id="XP_028527367.1">
    <property type="nucleotide sequence ID" value="XM_028670634.1"/>
</dbReference>
<evidence type="ECO:0008006" key="5">
    <source>
        <dbReference type="Google" id="ProtNLM"/>
    </source>
</evidence>
<keyword evidence="4" id="KW-1185">Reference proteome</keyword>
<keyword evidence="2" id="KW-0732">Signal</keyword>
<evidence type="ECO:0000313" key="4">
    <source>
        <dbReference type="Proteomes" id="UP000220797"/>
    </source>
</evidence>
<dbReference type="Proteomes" id="UP000220797">
    <property type="component" value="Unassembled WGS sequence"/>
</dbReference>
<name>A0A1J1GQ33_PLAGA</name>
<proteinExistence type="predicted"/>
<feature type="signal peptide" evidence="2">
    <location>
        <begin position="1"/>
        <end position="23"/>
    </location>
</feature>
<dbReference type="VEuPathDB" id="PlasmoDB:PGAL8A_00194800"/>
<dbReference type="OMA" id="SERMNEF"/>
<evidence type="ECO:0000256" key="2">
    <source>
        <dbReference type="SAM" id="SignalP"/>
    </source>
</evidence>
<sequence length="320" mass="37146">MKSGLFWIVILNICFSLFGVSYEEDIGTESNKLDSNLIDSSFYSNLRNANKNEEMVYELENLDLGENEYDTEEINLEIKNEILSNPPENTEIHNLKGPRGGDPTISHILNNPTLKGFEGRLFIQRRKLLNMKKKLDEIHKLLSERMNEFCSHLHKRNHNYTDNIREEEIHEISYKNNSEYIKMLLYTKKILEFLKSSKLDEKIYKSYYYPIIQKNIGVQRYIKNLVNNSMDTIDFIYKKKGFVGDIEANIKSKSSSDLEKYLKSKEFSGSVMNTLYDVDISDDGIFSTTKAKITLGILGCILVGGGIAFAFYYKKMMFKN</sequence>
<gene>
    <name evidence="3" type="ORF">PGAL8A_00194800</name>
</gene>
<feature type="chain" id="PRO_5012181810" description="Fam-b protein" evidence="2">
    <location>
        <begin position="24"/>
        <end position="320"/>
    </location>
</feature>
<reference evidence="3" key="1">
    <citation type="submission" date="2015-04" db="EMBL/GenBank/DDBJ databases">
        <authorList>
            <consortium name="Pathogen Informatics"/>
        </authorList>
    </citation>
    <scope>NUCLEOTIDE SEQUENCE [LARGE SCALE GENOMIC DNA]</scope>
    <source>
        <strain evidence="3">8A</strain>
    </source>
</reference>
<keyword evidence="1" id="KW-0472">Membrane</keyword>
<protein>
    <recommendedName>
        <fullName evidence="5">Fam-b protein</fullName>
    </recommendedName>
</protein>
<dbReference type="OrthoDB" id="10537586at2759"/>
<evidence type="ECO:0000256" key="1">
    <source>
        <dbReference type="SAM" id="Phobius"/>
    </source>
</evidence>